<proteinExistence type="predicted"/>
<sequence length="21" mass="2193">MLDLPPGAPSHCCCPRTAGEH</sequence>
<reference evidence="1" key="1">
    <citation type="submission" date="2014-11" db="EMBL/GenBank/DDBJ databases">
        <authorList>
            <person name="Amaro Gonzalez C."/>
        </authorList>
    </citation>
    <scope>NUCLEOTIDE SEQUENCE</scope>
</reference>
<protein>
    <submittedName>
        <fullName evidence="1">Uncharacterized protein</fullName>
    </submittedName>
</protein>
<reference evidence="1" key="2">
    <citation type="journal article" date="2015" name="Fish Shellfish Immunol.">
        <title>Early steps in the European eel (Anguilla anguilla)-Vibrio vulnificus interaction in the gills: Role of the RtxA13 toxin.</title>
        <authorList>
            <person name="Callol A."/>
            <person name="Pajuelo D."/>
            <person name="Ebbesson L."/>
            <person name="Teles M."/>
            <person name="MacKenzie S."/>
            <person name="Amaro C."/>
        </authorList>
    </citation>
    <scope>NUCLEOTIDE SEQUENCE</scope>
</reference>
<dbReference type="EMBL" id="GBXM01065691">
    <property type="protein sequence ID" value="JAH42886.1"/>
    <property type="molecule type" value="Transcribed_RNA"/>
</dbReference>
<evidence type="ECO:0000313" key="1">
    <source>
        <dbReference type="EMBL" id="JAH42886.1"/>
    </source>
</evidence>
<dbReference type="AlphaFoldDB" id="A0A0E9SNJ8"/>
<name>A0A0E9SNJ8_ANGAN</name>
<accession>A0A0E9SNJ8</accession>
<organism evidence="1">
    <name type="scientific">Anguilla anguilla</name>
    <name type="common">European freshwater eel</name>
    <name type="synonym">Muraena anguilla</name>
    <dbReference type="NCBI Taxonomy" id="7936"/>
    <lineage>
        <taxon>Eukaryota</taxon>
        <taxon>Metazoa</taxon>
        <taxon>Chordata</taxon>
        <taxon>Craniata</taxon>
        <taxon>Vertebrata</taxon>
        <taxon>Euteleostomi</taxon>
        <taxon>Actinopterygii</taxon>
        <taxon>Neopterygii</taxon>
        <taxon>Teleostei</taxon>
        <taxon>Anguilliformes</taxon>
        <taxon>Anguillidae</taxon>
        <taxon>Anguilla</taxon>
    </lineage>
</organism>